<name>A0A135USG7_9PEZI</name>
<dbReference type="AlphaFoldDB" id="A0A135USG7"/>
<evidence type="ECO:0000313" key="2">
    <source>
        <dbReference type="Proteomes" id="UP000070054"/>
    </source>
</evidence>
<reference evidence="1 2" key="1">
    <citation type="submission" date="2014-02" db="EMBL/GenBank/DDBJ databases">
        <title>The genome sequence of Colletotrichum nymphaeae SA-01.</title>
        <authorList>
            <person name="Baroncelli R."/>
            <person name="Thon M.R."/>
        </authorList>
    </citation>
    <scope>NUCLEOTIDE SEQUENCE [LARGE SCALE GENOMIC DNA]</scope>
    <source>
        <strain evidence="1 2">SA-01</strain>
    </source>
</reference>
<organism evidence="1 2">
    <name type="scientific">Colletotrichum nymphaeae SA-01</name>
    <dbReference type="NCBI Taxonomy" id="1460502"/>
    <lineage>
        <taxon>Eukaryota</taxon>
        <taxon>Fungi</taxon>
        <taxon>Dikarya</taxon>
        <taxon>Ascomycota</taxon>
        <taxon>Pezizomycotina</taxon>
        <taxon>Sordariomycetes</taxon>
        <taxon>Hypocreomycetidae</taxon>
        <taxon>Glomerellales</taxon>
        <taxon>Glomerellaceae</taxon>
        <taxon>Colletotrichum</taxon>
        <taxon>Colletotrichum acutatum species complex</taxon>
    </lineage>
</organism>
<proteinExistence type="predicted"/>
<dbReference type="EMBL" id="JEMN01000213">
    <property type="protein sequence ID" value="KXH63282.1"/>
    <property type="molecule type" value="Genomic_DNA"/>
</dbReference>
<sequence length="291" mass="32500">MGASSSCLNGEIEGALVIWQINLKASRIRAKYLVNLTKNKYPNGPPHVIAIQDPPKELAWISTGNYKPVYRTAQTLREEDHPYIPLAFLVLDTIPVGHWHPTFHEDLDADPRDFQDRLDRLDPPTPRHQDAFAATLALSTLLATCTLGQDNLLLGDFNLHHPRWSRTPFVGPITSDAPSLFHGTEQAGMECITEPGAMTYSRAKVYCIVLQIGASWKGLTSIQIIISTYTQTTLLMKPDRTSSDRYLWGKADVVGFRAHVERELANSGLLDTALMSKPDINAYFSKFNDII</sequence>
<evidence type="ECO:0008006" key="3">
    <source>
        <dbReference type="Google" id="ProtNLM"/>
    </source>
</evidence>
<accession>A0A135USG7</accession>
<gene>
    <name evidence="1" type="ORF">CNYM01_11510</name>
</gene>
<comment type="caution">
    <text evidence="1">The sequence shown here is derived from an EMBL/GenBank/DDBJ whole genome shotgun (WGS) entry which is preliminary data.</text>
</comment>
<dbReference type="Proteomes" id="UP000070054">
    <property type="component" value="Unassembled WGS sequence"/>
</dbReference>
<evidence type="ECO:0000313" key="1">
    <source>
        <dbReference type="EMBL" id="KXH63282.1"/>
    </source>
</evidence>
<keyword evidence="2" id="KW-1185">Reference proteome</keyword>
<dbReference type="InterPro" id="IPR036691">
    <property type="entry name" value="Endo/exonu/phosph_ase_sf"/>
</dbReference>
<protein>
    <recommendedName>
        <fullName evidence="3">Endonuclease/exonuclease/phosphatase domain-containing protein</fullName>
    </recommendedName>
</protein>
<dbReference type="SUPFAM" id="SSF56219">
    <property type="entry name" value="DNase I-like"/>
    <property type="match status" value="1"/>
</dbReference>